<proteinExistence type="predicted"/>
<sequence>MKKSTLQLMVLPMLLLSLTACAQAGAGPAAAENATEHKQTKVLVLNDADGKTFKWDNSQSPAELEKALAELPVEKREKIRSIIEQMKSTAPGEPQVLVKTLDGDDLDLDVKVITDKVVMHKMVAGEGHEFELVKKLLASGKFSKEQLQELQKQLDSKF</sequence>
<feature type="signal peptide" evidence="1">
    <location>
        <begin position="1"/>
        <end position="22"/>
    </location>
</feature>
<evidence type="ECO:0000313" key="2">
    <source>
        <dbReference type="EMBL" id="MFC0049652.1"/>
    </source>
</evidence>
<dbReference type="PROSITE" id="PS51257">
    <property type="entry name" value="PROKAR_LIPOPROTEIN"/>
    <property type="match status" value="1"/>
</dbReference>
<dbReference type="RefSeq" id="WP_377245913.1">
    <property type="nucleotide sequence ID" value="NZ_JBHLXP010000004.1"/>
</dbReference>
<protein>
    <recommendedName>
        <fullName evidence="4">Lipoprotein</fullName>
    </recommendedName>
</protein>
<dbReference type="Proteomes" id="UP001589813">
    <property type="component" value="Unassembled WGS sequence"/>
</dbReference>
<accession>A0ABV6BFJ4</accession>
<gene>
    <name evidence="2" type="ORF">ACFFJP_15245</name>
</gene>
<dbReference type="EMBL" id="JBHLXP010000004">
    <property type="protein sequence ID" value="MFC0049652.1"/>
    <property type="molecule type" value="Genomic_DNA"/>
</dbReference>
<evidence type="ECO:0000256" key="1">
    <source>
        <dbReference type="SAM" id="SignalP"/>
    </source>
</evidence>
<evidence type="ECO:0000313" key="3">
    <source>
        <dbReference type="Proteomes" id="UP001589813"/>
    </source>
</evidence>
<feature type="chain" id="PRO_5045926188" description="Lipoprotein" evidence="1">
    <location>
        <begin position="23"/>
        <end position="158"/>
    </location>
</feature>
<comment type="caution">
    <text evidence="2">The sequence shown here is derived from an EMBL/GenBank/DDBJ whole genome shotgun (WGS) entry which is preliminary data.</text>
</comment>
<name>A0ABV6BFJ4_9GAMM</name>
<organism evidence="2 3">
    <name type="scientific">Rheinheimera tilapiae</name>
    <dbReference type="NCBI Taxonomy" id="875043"/>
    <lineage>
        <taxon>Bacteria</taxon>
        <taxon>Pseudomonadati</taxon>
        <taxon>Pseudomonadota</taxon>
        <taxon>Gammaproteobacteria</taxon>
        <taxon>Chromatiales</taxon>
        <taxon>Chromatiaceae</taxon>
        <taxon>Rheinheimera</taxon>
    </lineage>
</organism>
<keyword evidence="3" id="KW-1185">Reference proteome</keyword>
<evidence type="ECO:0008006" key="4">
    <source>
        <dbReference type="Google" id="ProtNLM"/>
    </source>
</evidence>
<reference evidence="2 3" key="1">
    <citation type="submission" date="2024-09" db="EMBL/GenBank/DDBJ databases">
        <authorList>
            <person name="Sun Q."/>
            <person name="Mori K."/>
        </authorList>
    </citation>
    <scope>NUCLEOTIDE SEQUENCE [LARGE SCALE GENOMIC DNA]</scope>
    <source>
        <strain evidence="2 3">KCTC 23315</strain>
    </source>
</reference>
<keyword evidence="1" id="KW-0732">Signal</keyword>